<accession>A0ABV7NEN4</accession>
<comment type="caution">
    <text evidence="1">The sequence shown here is derived from an EMBL/GenBank/DDBJ whole genome shotgun (WGS) entry which is preliminary data.</text>
</comment>
<name>A0ABV7NEN4_9SPHN</name>
<evidence type="ECO:0008006" key="3">
    <source>
        <dbReference type="Google" id="ProtNLM"/>
    </source>
</evidence>
<sequence length="94" mass="10145">MVDGMASGTGVRDAVAGGYLTLTTLPLTPSLLADIEQWRSHYRKAHHVGFIDNQVVTLLDADGLELAERLASELPGTKVGYFSDARAKVIQHPI</sequence>
<evidence type="ECO:0000313" key="1">
    <source>
        <dbReference type="EMBL" id="MFC3441963.1"/>
    </source>
</evidence>
<gene>
    <name evidence="1" type="ORF">ACFOKF_12370</name>
</gene>
<dbReference type="EMBL" id="JBHRVU010000004">
    <property type="protein sequence ID" value="MFC3441963.1"/>
    <property type="molecule type" value="Genomic_DNA"/>
</dbReference>
<organism evidence="1 2">
    <name type="scientific">Sphingobium rhizovicinum</name>
    <dbReference type="NCBI Taxonomy" id="432308"/>
    <lineage>
        <taxon>Bacteria</taxon>
        <taxon>Pseudomonadati</taxon>
        <taxon>Pseudomonadota</taxon>
        <taxon>Alphaproteobacteria</taxon>
        <taxon>Sphingomonadales</taxon>
        <taxon>Sphingomonadaceae</taxon>
        <taxon>Sphingobium</taxon>
    </lineage>
</organism>
<keyword evidence="2" id="KW-1185">Reference proteome</keyword>
<dbReference type="RefSeq" id="WP_380795978.1">
    <property type="nucleotide sequence ID" value="NZ_JBHRVU010000004.1"/>
</dbReference>
<reference evidence="2" key="1">
    <citation type="journal article" date="2019" name="Int. J. Syst. Evol. Microbiol.">
        <title>The Global Catalogue of Microorganisms (GCM) 10K type strain sequencing project: providing services to taxonomists for standard genome sequencing and annotation.</title>
        <authorList>
            <consortium name="The Broad Institute Genomics Platform"/>
            <consortium name="The Broad Institute Genome Sequencing Center for Infectious Disease"/>
            <person name="Wu L."/>
            <person name="Ma J."/>
        </authorList>
    </citation>
    <scope>NUCLEOTIDE SEQUENCE [LARGE SCALE GENOMIC DNA]</scope>
    <source>
        <strain evidence="2">CCM 7491</strain>
    </source>
</reference>
<dbReference type="Proteomes" id="UP001595681">
    <property type="component" value="Unassembled WGS sequence"/>
</dbReference>
<proteinExistence type="predicted"/>
<evidence type="ECO:0000313" key="2">
    <source>
        <dbReference type="Proteomes" id="UP001595681"/>
    </source>
</evidence>
<protein>
    <recommendedName>
        <fullName evidence="3">DUF5678 domain-containing protein</fullName>
    </recommendedName>
</protein>